<feature type="compositionally biased region" description="Polar residues" evidence="1">
    <location>
        <begin position="1473"/>
        <end position="1495"/>
    </location>
</feature>
<feature type="compositionally biased region" description="Acidic residues" evidence="1">
    <location>
        <begin position="1913"/>
        <end position="1922"/>
    </location>
</feature>
<dbReference type="OrthoDB" id="5974632at2759"/>
<evidence type="ECO:0000313" key="2">
    <source>
        <dbReference type="EMBL" id="KAJ8346971.1"/>
    </source>
</evidence>
<sequence length="3022" mass="331804">MELHLEVVLLSTIKRKKPWPRFCWLGLEKESVFLLDDSRISEINMVSGRTKRKIPKLQPLLQRALTTAVSQNGMWLTGLLVSGDVFLWSKDRGCLKMIDTAPSVSQLVTAAHEGSVRLSLLVSGDGRRLLLTALTGQVFLWECSDRQDLAGTRDGAVKGRWQQILPSERTALPSPQNKEASQNSLFAQGEAVGDCCLTAFVFTVGAQLNVTFLKIQWEETVNLSPVGYSVRWVTQTYPLAQLSPPCGPVKSRGALVPAFSPDGQLLAVALNQRDPRATQVLFVSTQNFVTVSSWLGGCGSKNLSIPSKYVRSYWVACMSWAQGGLYLACVLKRGSLLLLARLGGLISLSTSGCSVELGPAHFLPLHPLVTCRLPAPVLPHDVSPTSSCASSRDVLRQRYSVTWHPRLPYLIMSDGYMASVLRVPLQRSPAALVSSLLLHCAEGLERARKALPHSQPQVRLLLESLPTLKLRAGLQELRKQEAALSTLPLFLQEETDATDTTQLYSRTQCAGEEDSDDEGSPFPGTRVGDRGRLEFASMFDTLHAHPGARLDDLYDPAETSDPEEDTQPLLVELEQAQRSLLTAWALGVSMGGVLEDRGRLLRAAVHCAVRLARLLQVTPLREPQRGEKPRTPWLSRVWPLFRNLYSLLPWDVLRGGEDSCLGVAVELTRRITQLILSPGPGSPKHGYPGLFSKTLSSALLFLRMALRSLDLAYSLPKGAPLLSSDAFSVPFLHEGDETGVSQSELLTGQRPSSRLLEMWRVLYGQTLQYQVDTVSQLGNAQCSAEQGRTASILYQIQRVLQEHGDQLGDGPTLHRVAGEEHFLSGSYAESARVWRAVLCEEKERGGALLCILETRFCLALLYGHLFQYQLRQAQGLCDRLARQLIPWSKLEEESGAEPAEDVEQVGKAWLPVDVGQEAACAVVQSFGRFMAAFFTNRPLTILPPHSVDVLPPLHLPAGPALGQRLVPLCRSTILGEVRRQQLSEVWTVDCALDLLLQGGLLPEAAWLAHSLGDWKTAASLSLAYTTYCRDQSDFSRLKWRELCLPAHLQPGSIFQNQLECLLGLEAGNVLDQSGADSKSYKHFADAVMEEGLELQVSVQEILRASVMAQVDVLSQPLHSLIEAAKDLASHLSGLVPPAVYLPAPPLYCPQPASDTQVSAGDVGVVSAGDVGVVSEGRSRQCISGVLQRALLLFRSANCSLPAAQWYITNLQQCQLLLHKKCSQSLNPFPEGLKEFVTSGAFFSSGTNGEGHMDSVTVKVIACFREVCALCWMLHVRDQLSISCRKYQSARAQVGLSQGCDSVYHTSGSDVVQRCMDTLRWACRLLPFSRFLKAEEILQDLVLSLASELPPITMVADILAQVFPEEEESVQVSLREKYSGLLQRLRHCTLPVSELGGAQPEREAMVTVLIQQQLVHRRQVLRRIAKHLAPMKRQIWERIEEDEEEDRSFDRFSPSRSTLSDCRCSPQSDDNRGATPTLSQEKPVFSSKQQNGQNWSDSRDGVRSAERGTGWSREKEAVLRQTESTTLPPVGTWEFELLDEEYPRFLVLFLSYVLERDCAEDKDCALPLLSGFSSQLRETELHSLAFDVLTSLKRRQRGQQDATGRRHGGAQPLASQAPPWLPSSDLNLPTQTEAHMRSSTACSLPTPGAGKPQGLFSLRQLHQPMRATQAEGAWTGSEASQSYTEWTPLPAPPTLDLPRPEARFQFLTRLLEWMIRWADRRVRVSHPTSRRNGAAAAEGVVMRAKASTPAVLTAMRVLECRYTAALLATEKHCPYYRVPEGEMTAGPVQPEMERTVDTVCTASSGSDSSLESLHGDISEVTELEEMEPEADVGRAIYQCSQEGAVPYDPESNPREAHGGSPDEMSAFPAEPEGESRREDTLEAACVPSCISVQIKTLPRVPKGFHDQTLTLADLDSDREETDGDVSHPTNDEVPGPDTDTGLEPNLQPRPVLGLHPGPQVQSLPSSSTPQPGRSPDALPPAAQPDPFSQVVQDQMFRLVQFQQMSFISLLQTMAASFPSLPPLNQTQIPTANLPPLNLTQWPISTANLPPLNQTQCPPPTANMSQQTGALFLEPRQQAPHQLGPQNQGPVTKPQSSAKKPDEQEYIIHSVDPSSASQCQSSMESIIEEVQEFPVHPEELRERQAERENFVLRSTCIPPVPHQGVPLLSAAAGPSQGISSVIPPAHMAAGIKLLQLPPPPHSTLPAPPVRGLVYSSSVPLVPREAFVHPYTAVCPDAPVTLREAGWQKPAQRASTVPQDRVRLDRGQLTHPHVPDSLGERRGRGVPLDLILTPRSHRPPPPHGLPLLRFHPEPRLPATVSRAPYATFARTLISVPDHPALPDHPGHPAAHPGLQLLQRDPDLPSKMQMGQAPPAPHLIPLQVLMGQAAQEHRSTAAGGALHRLLTVDTGACPAHTTLTSSKRQKRRDEREKEGENESIARLEGSSISPTEPDKVEPSGSALEEDFVITNESIRSALAGQDVVSRALSTAAELHAYASTQKRAPEVHDASTNTASAGDVQVDTAAPVCPGVLLNLQFPRETESPDRAQQDGHGTGRHFINVINLEDGELLHHLPSCQTSASLNGPTSTPPVTNLTPPDLPFAAPMTGDIMLDPQLEPYGRPSSPAALGVQADSESVQEKEPLGLMERESMSLSDPLGCGVGLRDVAEQTCSSWVGIGGAVEAFDTTMERSGKSEDEPVSVSDMADSLAQLVRVRGAYGSLLRLSDTQTDGLTRLGERKEEHLDQERQEVLSWMRRKQKLRLAEYRRQREERREREHRPFTPSTTQNPTSRDLSTNKKVKERKEKMLLLEHRTQRARDACSLITELLAPSPALSTLTKAPLSQSTSQSSRRLASRGCSKPEGRKGRRAQFHTVASPGRTAGVQSAAAFGQSQPKGRQLRRPDGALPDERLTHWGPRDMRGRRPAKGWIKGMGPSLREDRGRGEKELREEVEESDEEQMLSPWNPPLEIRRLLGLEEQSFVEEGNESADNGLWLKGLDSESFSESTGSILSKLDWTVIEKMVAGEEV</sequence>
<feature type="region of interest" description="Disordered" evidence="1">
    <location>
        <begin position="1445"/>
        <end position="1522"/>
    </location>
</feature>
<dbReference type="Pfam" id="PF15392">
    <property type="entry name" value="Joubert"/>
    <property type="match status" value="1"/>
</dbReference>
<dbReference type="SUPFAM" id="SSF69322">
    <property type="entry name" value="Tricorn protease domain 2"/>
    <property type="match status" value="1"/>
</dbReference>
<keyword evidence="3" id="KW-1185">Reference proteome</keyword>
<reference evidence="2" key="1">
    <citation type="journal article" date="2023" name="Science">
        <title>Genome structures resolve the early diversification of teleost fishes.</title>
        <authorList>
            <person name="Parey E."/>
            <person name="Louis A."/>
            <person name="Montfort J."/>
            <person name="Bouchez O."/>
            <person name="Roques C."/>
            <person name="Iampietro C."/>
            <person name="Lluch J."/>
            <person name="Castinel A."/>
            <person name="Donnadieu C."/>
            <person name="Desvignes T."/>
            <person name="Floi Bucao C."/>
            <person name="Jouanno E."/>
            <person name="Wen M."/>
            <person name="Mejri S."/>
            <person name="Dirks R."/>
            <person name="Jansen H."/>
            <person name="Henkel C."/>
            <person name="Chen W.J."/>
            <person name="Zahm M."/>
            <person name="Cabau C."/>
            <person name="Klopp C."/>
            <person name="Thompson A.W."/>
            <person name="Robinson-Rechavi M."/>
            <person name="Braasch I."/>
            <person name="Lecointre G."/>
            <person name="Bobe J."/>
            <person name="Postlethwait J.H."/>
            <person name="Berthelot C."/>
            <person name="Roest Crollius H."/>
            <person name="Guiguen Y."/>
        </authorList>
    </citation>
    <scope>NUCLEOTIDE SEQUENCE</scope>
    <source>
        <strain evidence="2">WJC10195</strain>
    </source>
</reference>
<feature type="compositionally biased region" description="Polar residues" evidence="1">
    <location>
        <begin position="2082"/>
        <end position="2096"/>
    </location>
</feature>
<accession>A0A9Q1EXL7</accession>
<feature type="region of interest" description="Disordered" evidence="1">
    <location>
        <begin position="509"/>
        <end position="528"/>
    </location>
</feature>
<dbReference type="InterPro" id="IPR028236">
    <property type="entry name" value="CPLANE1"/>
</dbReference>
<feature type="compositionally biased region" description="Acidic residues" evidence="1">
    <location>
        <begin position="2944"/>
        <end position="2953"/>
    </location>
</feature>
<comment type="caution">
    <text evidence="2">The sequence shown here is derived from an EMBL/GenBank/DDBJ whole genome shotgun (WGS) entry which is preliminary data.</text>
</comment>
<name>A0A9Q1EXL7_SYNKA</name>
<feature type="region of interest" description="Disordered" evidence="1">
    <location>
        <begin position="2762"/>
        <end position="2794"/>
    </location>
</feature>
<gene>
    <name evidence="2" type="ORF">SKAU_G00283720</name>
</gene>
<evidence type="ECO:0000256" key="1">
    <source>
        <dbReference type="SAM" id="MobiDB-lite"/>
    </source>
</evidence>
<feature type="compositionally biased region" description="Basic and acidic residues" evidence="1">
    <location>
        <begin position="2895"/>
        <end position="2916"/>
    </location>
</feature>
<feature type="compositionally biased region" description="Basic and acidic residues" evidence="1">
    <location>
        <begin position="2423"/>
        <end position="2437"/>
    </location>
</feature>
<feature type="region of interest" description="Disordered" evidence="1">
    <location>
        <begin position="1910"/>
        <end position="1985"/>
    </location>
</feature>
<feature type="compositionally biased region" description="Low complexity" evidence="1">
    <location>
        <begin position="2837"/>
        <end position="2851"/>
    </location>
</feature>
<feature type="compositionally biased region" description="Basic and acidic residues" evidence="1">
    <location>
        <begin position="2762"/>
        <end position="2775"/>
    </location>
</feature>
<dbReference type="PANTHER" id="PTHR14492:SF4">
    <property type="entry name" value="CILIOGENESIS AND PLANAR POLARITY EFFECTOR 1"/>
    <property type="match status" value="1"/>
</dbReference>
<proteinExistence type="predicted"/>
<dbReference type="GO" id="GO:0060271">
    <property type="term" value="P:cilium assembly"/>
    <property type="evidence" value="ECO:0007669"/>
    <property type="project" value="TreeGrafter"/>
</dbReference>
<feature type="compositionally biased region" description="Basic and acidic residues" evidence="1">
    <location>
        <begin position="2931"/>
        <end position="2943"/>
    </location>
</feature>
<dbReference type="PANTHER" id="PTHR14492">
    <property type="entry name" value="JBTS17"/>
    <property type="match status" value="1"/>
</dbReference>
<feature type="compositionally biased region" description="Basic and acidic residues" evidence="1">
    <location>
        <begin position="1496"/>
        <end position="1517"/>
    </location>
</feature>
<feature type="compositionally biased region" description="Polar residues" evidence="1">
    <location>
        <begin position="2777"/>
        <end position="2789"/>
    </location>
</feature>
<organism evidence="2 3">
    <name type="scientific">Synaphobranchus kaupii</name>
    <name type="common">Kaup's arrowtooth eel</name>
    <dbReference type="NCBI Taxonomy" id="118154"/>
    <lineage>
        <taxon>Eukaryota</taxon>
        <taxon>Metazoa</taxon>
        <taxon>Chordata</taxon>
        <taxon>Craniata</taxon>
        <taxon>Vertebrata</taxon>
        <taxon>Euteleostomi</taxon>
        <taxon>Actinopterygii</taxon>
        <taxon>Neopterygii</taxon>
        <taxon>Teleostei</taxon>
        <taxon>Anguilliformes</taxon>
        <taxon>Synaphobranchidae</taxon>
        <taxon>Synaphobranchus</taxon>
    </lineage>
</organism>
<dbReference type="GO" id="GO:0035869">
    <property type="term" value="C:ciliary transition zone"/>
    <property type="evidence" value="ECO:0007669"/>
    <property type="project" value="TreeGrafter"/>
</dbReference>
<dbReference type="Proteomes" id="UP001152622">
    <property type="component" value="Chromosome 11"/>
</dbReference>
<feature type="region of interest" description="Disordered" evidence="1">
    <location>
        <begin position="1595"/>
        <end position="1621"/>
    </location>
</feature>
<feature type="compositionally biased region" description="Polar residues" evidence="1">
    <location>
        <begin position="1958"/>
        <end position="1970"/>
    </location>
</feature>
<feature type="region of interest" description="Disordered" evidence="1">
    <location>
        <begin position="2831"/>
        <end position="2956"/>
    </location>
</feature>
<feature type="region of interest" description="Disordered" evidence="1">
    <location>
        <begin position="2409"/>
        <end position="2457"/>
    </location>
</feature>
<feature type="region of interest" description="Disordered" evidence="1">
    <location>
        <begin position="2333"/>
        <end position="2368"/>
    </location>
</feature>
<evidence type="ECO:0000313" key="3">
    <source>
        <dbReference type="Proteomes" id="UP001152622"/>
    </source>
</evidence>
<feature type="region of interest" description="Disordered" evidence="1">
    <location>
        <begin position="2078"/>
        <end position="2100"/>
    </location>
</feature>
<feature type="region of interest" description="Disordered" evidence="1">
    <location>
        <begin position="1843"/>
        <end position="1879"/>
    </location>
</feature>
<dbReference type="EMBL" id="JAINUF010000011">
    <property type="protein sequence ID" value="KAJ8346971.1"/>
    <property type="molecule type" value="Genomic_DNA"/>
</dbReference>
<protein>
    <recommendedName>
        <fullName evidence="4">Ciliogenesis and planar polarity effector 1</fullName>
    </recommendedName>
</protein>
<evidence type="ECO:0008006" key="4">
    <source>
        <dbReference type="Google" id="ProtNLM"/>
    </source>
</evidence>